<reference evidence="2" key="2">
    <citation type="journal article" date="2013" name="Nat. Genet.">
        <title>The genome of the platyfish, Xiphophorus maculatus, provides insights into evolutionary adaptation and several complex traits.</title>
        <authorList>
            <person name="Schartl M."/>
            <person name="Walter R.B."/>
            <person name="Shen Y."/>
            <person name="Garcia T."/>
            <person name="Catchen J."/>
            <person name="Amores A."/>
            <person name="Braasch I."/>
            <person name="Chalopin D."/>
            <person name="Volff J.N."/>
            <person name="Lesch K.P."/>
            <person name="Bisazza A."/>
            <person name="Minx P."/>
            <person name="Hillier L."/>
            <person name="Wilson R.K."/>
            <person name="Fuerstenberg S."/>
            <person name="Boore J."/>
            <person name="Searle S."/>
            <person name="Postlethwait J.H."/>
            <person name="Warren W.C."/>
        </authorList>
    </citation>
    <scope>NUCLEOTIDE SEQUENCE [LARGE SCALE GENOMIC DNA]</scope>
    <source>
        <strain evidence="2">JP 163 A</strain>
    </source>
</reference>
<protein>
    <submittedName>
        <fullName evidence="1">Uncharacterized protein</fullName>
    </submittedName>
</protein>
<organism evidence="1 2">
    <name type="scientific">Xiphophorus maculatus</name>
    <name type="common">Southern platyfish</name>
    <name type="synonym">Platypoecilus maculatus</name>
    <dbReference type="NCBI Taxonomy" id="8083"/>
    <lineage>
        <taxon>Eukaryota</taxon>
        <taxon>Metazoa</taxon>
        <taxon>Chordata</taxon>
        <taxon>Craniata</taxon>
        <taxon>Vertebrata</taxon>
        <taxon>Euteleostomi</taxon>
        <taxon>Actinopterygii</taxon>
        <taxon>Neopterygii</taxon>
        <taxon>Teleostei</taxon>
        <taxon>Neoteleostei</taxon>
        <taxon>Acanthomorphata</taxon>
        <taxon>Ovalentaria</taxon>
        <taxon>Atherinomorphae</taxon>
        <taxon>Cyprinodontiformes</taxon>
        <taxon>Poeciliidae</taxon>
        <taxon>Poeciliinae</taxon>
        <taxon>Xiphophorus</taxon>
    </lineage>
</organism>
<keyword evidence="2" id="KW-1185">Reference proteome</keyword>
<reference evidence="1" key="3">
    <citation type="submission" date="2025-08" db="UniProtKB">
        <authorList>
            <consortium name="Ensembl"/>
        </authorList>
    </citation>
    <scope>IDENTIFICATION</scope>
    <source>
        <strain evidence="1">JP 163 A</strain>
    </source>
</reference>
<evidence type="ECO:0000313" key="2">
    <source>
        <dbReference type="Proteomes" id="UP000002852"/>
    </source>
</evidence>
<dbReference type="Proteomes" id="UP000002852">
    <property type="component" value="Unassembled WGS sequence"/>
</dbReference>
<dbReference type="AlphaFoldDB" id="A0A3B5QBN4"/>
<sequence>MASLHVDLFQKLGKTKALSSSYTARSPQLPMQITINVHKAHPKWTMICLSDCITQLILIFSHLFVHAYIHKSFSIYTCCFRQKHFHFCLGDPPDQPAAGTVSVALSHSVVPHAACM</sequence>
<dbReference type="Ensembl" id="ENSXMAT00000027174.1">
    <property type="protein sequence ID" value="ENSXMAP00000027611.1"/>
    <property type="gene ID" value="ENSXMAG00000027355.1"/>
</dbReference>
<evidence type="ECO:0000313" key="1">
    <source>
        <dbReference type="Ensembl" id="ENSXMAP00000027611.1"/>
    </source>
</evidence>
<accession>A0A3B5QBN4</accession>
<reference evidence="1" key="4">
    <citation type="submission" date="2025-09" db="UniProtKB">
        <authorList>
            <consortium name="Ensembl"/>
        </authorList>
    </citation>
    <scope>IDENTIFICATION</scope>
    <source>
        <strain evidence="1">JP 163 A</strain>
    </source>
</reference>
<proteinExistence type="predicted"/>
<dbReference type="InParanoid" id="A0A3B5QBN4"/>
<reference evidence="2" key="1">
    <citation type="submission" date="2012-01" db="EMBL/GenBank/DDBJ databases">
        <authorList>
            <person name="Walter R."/>
            <person name="Schartl M."/>
            <person name="Warren W."/>
        </authorList>
    </citation>
    <scope>NUCLEOTIDE SEQUENCE [LARGE SCALE GENOMIC DNA]</scope>
    <source>
        <strain evidence="2">JP 163 A</strain>
    </source>
</reference>
<name>A0A3B5QBN4_XIPMA</name>